<dbReference type="Gene3D" id="2.30.110.10">
    <property type="entry name" value="Electron Transport, Fmn-binding Protein, Chain A"/>
    <property type="match status" value="1"/>
</dbReference>
<dbReference type="SUPFAM" id="SSF50475">
    <property type="entry name" value="FMN-binding split barrel"/>
    <property type="match status" value="1"/>
</dbReference>
<gene>
    <name evidence="3" type="ORF">GA0074696_5574</name>
</gene>
<dbReference type="GO" id="GO:0016627">
    <property type="term" value="F:oxidoreductase activity, acting on the CH-CH group of donors"/>
    <property type="evidence" value="ECO:0007669"/>
    <property type="project" value="TreeGrafter"/>
</dbReference>
<dbReference type="PANTHER" id="PTHR35176">
    <property type="entry name" value="HEME OXYGENASE HI_0854-RELATED"/>
    <property type="match status" value="1"/>
</dbReference>
<evidence type="ECO:0000256" key="1">
    <source>
        <dbReference type="ARBA" id="ARBA00023002"/>
    </source>
</evidence>
<organism evidence="3 4">
    <name type="scientific">Micromonospora purpureochromogenes</name>
    <dbReference type="NCBI Taxonomy" id="47872"/>
    <lineage>
        <taxon>Bacteria</taxon>
        <taxon>Bacillati</taxon>
        <taxon>Actinomycetota</taxon>
        <taxon>Actinomycetes</taxon>
        <taxon>Micromonosporales</taxon>
        <taxon>Micromonosporaceae</taxon>
        <taxon>Micromonospora</taxon>
    </lineage>
</organism>
<dbReference type="PANTHER" id="PTHR35176:SF11">
    <property type="entry name" value="PYRIDOXAMINE 5'-PHOSPHATE OXIDASE FAMILY PROTEIN"/>
    <property type="match status" value="1"/>
</dbReference>
<dbReference type="EMBL" id="LT607410">
    <property type="protein sequence ID" value="SCF41711.1"/>
    <property type="molecule type" value="Genomic_DNA"/>
</dbReference>
<dbReference type="GO" id="GO:0070967">
    <property type="term" value="F:coenzyme F420 binding"/>
    <property type="evidence" value="ECO:0007669"/>
    <property type="project" value="TreeGrafter"/>
</dbReference>
<protein>
    <submittedName>
        <fullName evidence="3">PPOX class probable F420-dependent enzyme, Rv2061 family</fullName>
    </submittedName>
</protein>
<dbReference type="InterPro" id="IPR012349">
    <property type="entry name" value="Split_barrel_FMN-bd"/>
</dbReference>
<dbReference type="AlphaFoldDB" id="A0A1C5A9F7"/>
<feature type="transmembrane region" description="Helical" evidence="2">
    <location>
        <begin position="47"/>
        <end position="77"/>
    </location>
</feature>
<dbReference type="Proteomes" id="UP000198228">
    <property type="component" value="Chromosome I"/>
</dbReference>
<sequence length="262" mass="27656">MRSFVRAACALLGLTALLVGGWALRRPDGFAEAVDFPGSHHFVHDVGAFQLGIGVTLLLAAIWADAPAVALAGYLAGALAHTGTHLADRHLGGSAGQTWLVGLSAALAAAALVARWRELGGVLGTVEVDAAPGWAPFTRQKTVVLTSFRRDSTPVGTAVSIAVDGERAYVRSFERAGKTRRIRNGPRVTVAPSTARGRATGPAVEATARRLTGDEERHAARLLVRKYPVLHGVLVPLAHRLGRRRTGRTVHFALTTPSDRPA</sequence>
<dbReference type="RefSeq" id="WP_088963777.1">
    <property type="nucleotide sequence ID" value="NZ_LT607410.1"/>
</dbReference>
<feature type="transmembrane region" description="Helical" evidence="2">
    <location>
        <begin position="98"/>
        <end position="116"/>
    </location>
</feature>
<keyword evidence="2" id="KW-1133">Transmembrane helix</keyword>
<reference evidence="3 4" key="1">
    <citation type="submission" date="2016-06" db="EMBL/GenBank/DDBJ databases">
        <authorList>
            <person name="Kjaerup R.B."/>
            <person name="Dalgaard T.S."/>
            <person name="Juul-Madsen H.R."/>
        </authorList>
    </citation>
    <scope>NUCLEOTIDE SEQUENCE [LARGE SCALE GENOMIC DNA]</scope>
    <source>
        <strain evidence="3 4">DSM 43821</strain>
    </source>
</reference>
<dbReference type="InterPro" id="IPR052019">
    <property type="entry name" value="F420H2_bilvrd_red/Heme_oxyg"/>
</dbReference>
<evidence type="ECO:0000313" key="3">
    <source>
        <dbReference type="EMBL" id="SCF41711.1"/>
    </source>
</evidence>
<proteinExistence type="predicted"/>
<name>A0A1C5A9F7_9ACTN</name>
<keyword evidence="2" id="KW-0472">Membrane</keyword>
<dbReference type="NCBIfam" id="TIGR03666">
    <property type="entry name" value="Rv2061_F420"/>
    <property type="match status" value="1"/>
</dbReference>
<evidence type="ECO:0000313" key="4">
    <source>
        <dbReference type="Proteomes" id="UP000198228"/>
    </source>
</evidence>
<keyword evidence="1" id="KW-0560">Oxidoreductase</keyword>
<dbReference type="GO" id="GO:0005829">
    <property type="term" value="C:cytosol"/>
    <property type="evidence" value="ECO:0007669"/>
    <property type="project" value="TreeGrafter"/>
</dbReference>
<evidence type="ECO:0000256" key="2">
    <source>
        <dbReference type="SAM" id="Phobius"/>
    </source>
</evidence>
<keyword evidence="2" id="KW-0812">Transmembrane</keyword>
<accession>A0A1C5A9F7</accession>
<dbReference type="InterPro" id="IPR019965">
    <property type="entry name" value="PPOX_F420-dep_Rv2061_put"/>
</dbReference>